<dbReference type="InterPro" id="IPR004276">
    <property type="entry name" value="GlycoTrans_28_N"/>
</dbReference>
<dbReference type="AlphaFoldDB" id="A0A518H7T7"/>
<proteinExistence type="predicted"/>
<dbReference type="Pfam" id="PF03033">
    <property type="entry name" value="Glyco_transf_28"/>
    <property type="match status" value="1"/>
</dbReference>
<name>A0A518H7T7_9BACT</name>
<protein>
    <submittedName>
        <fullName evidence="2">MurG-like transferase</fullName>
    </submittedName>
</protein>
<evidence type="ECO:0000313" key="3">
    <source>
        <dbReference type="Proteomes" id="UP000317835"/>
    </source>
</evidence>
<dbReference type="SUPFAM" id="SSF53756">
    <property type="entry name" value="UDP-Glycosyltransferase/glycogen phosphorylase"/>
    <property type="match status" value="1"/>
</dbReference>
<dbReference type="PANTHER" id="PTHR48050">
    <property type="entry name" value="STEROL 3-BETA-GLUCOSYLTRANSFERASE"/>
    <property type="match status" value="1"/>
</dbReference>
<feature type="domain" description="Glycosyltransferase family 28 N-terminal" evidence="1">
    <location>
        <begin position="20"/>
        <end position="82"/>
    </location>
</feature>
<dbReference type="PANTHER" id="PTHR48050:SF13">
    <property type="entry name" value="STEROL 3-BETA-GLUCOSYLTRANSFERASE UGT80A2"/>
    <property type="match status" value="1"/>
</dbReference>
<evidence type="ECO:0000259" key="1">
    <source>
        <dbReference type="Pfam" id="PF03033"/>
    </source>
</evidence>
<dbReference type="EMBL" id="CP036426">
    <property type="protein sequence ID" value="QDV36903.1"/>
    <property type="molecule type" value="Genomic_DNA"/>
</dbReference>
<dbReference type="Proteomes" id="UP000317835">
    <property type="component" value="Chromosome"/>
</dbReference>
<dbReference type="GO" id="GO:1901137">
    <property type="term" value="P:carbohydrate derivative biosynthetic process"/>
    <property type="evidence" value="ECO:0007669"/>
    <property type="project" value="UniProtKB-ARBA"/>
</dbReference>
<reference evidence="2 3" key="1">
    <citation type="submission" date="2019-02" db="EMBL/GenBank/DDBJ databases">
        <title>Deep-cultivation of Planctomycetes and their phenomic and genomic characterization uncovers novel biology.</title>
        <authorList>
            <person name="Wiegand S."/>
            <person name="Jogler M."/>
            <person name="Boedeker C."/>
            <person name="Pinto D."/>
            <person name="Vollmers J."/>
            <person name="Rivas-Marin E."/>
            <person name="Kohn T."/>
            <person name="Peeters S.H."/>
            <person name="Heuer A."/>
            <person name="Rast P."/>
            <person name="Oberbeckmann S."/>
            <person name="Bunk B."/>
            <person name="Jeske O."/>
            <person name="Meyerdierks A."/>
            <person name="Storesund J.E."/>
            <person name="Kallscheuer N."/>
            <person name="Luecker S."/>
            <person name="Lage O.M."/>
            <person name="Pohl T."/>
            <person name="Merkel B.J."/>
            <person name="Hornburger P."/>
            <person name="Mueller R.-W."/>
            <person name="Bruemmer F."/>
            <person name="Labrenz M."/>
            <person name="Spormann A.M."/>
            <person name="Op den Camp H."/>
            <person name="Overmann J."/>
            <person name="Amann R."/>
            <person name="Jetten M.S.M."/>
            <person name="Mascher T."/>
            <person name="Medema M.H."/>
            <person name="Devos D.P."/>
            <person name="Kaster A.-K."/>
            <person name="Ovreas L."/>
            <person name="Rohde M."/>
            <person name="Galperin M.Y."/>
            <person name="Jogler C."/>
        </authorList>
    </citation>
    <scope>NUCLEOTIDE SEQUENCE [LARGE SCALE GENOMIC DNA]</scope>
    <source>
        <strain evidence="2 3">ElP</strain>
    </source>
</reference>
<evidence type="ECO:0000313" key="2">
    <source>
        <dbReference type="EMBL" id="QDV36903.1"/>
    </source>
</evidence>
<dbReference type="GO" id="GO:0016758">
    <property type="term" value="F:hexosyltransferase activity"/>
    <property type="evidence" value="ECO:0007669"/>
    <property type="project" value="InterPro"/>
</dbReference>
<dbReference type="InterPro" id="IPR050426">
    <property type="entry name" value="Glycosyltransferase_28"/>
</dbReference>
<dbReference type="Gene3D" id="3.40.50.2000">
    <property type="entry name" value="Glycogen Phosphorylase B"/>
    <property type="match status" value="1"/>
</dbReference>
<organism evidence="2 3">
    <name type="scientific">Tautonia plasticadhaerens</name>
    <dbReference type="NCBI Taxonomy" id="2527974"/>
    <lineage>
        <taxon>Bacteria</taxon>
        <taxon>Pseudomonadati</taxon>
        <taxon>Planctomycetota</taxon>
        <taxon>Planctomycetia</taxon>
        <taxon>Isosphaerales</taxon>
        <taxon>Isosphaeraceae</taxon>
        <taxon>Tautonia</taxon>
    </lineage>
</organism>
<dbReference type="KEGG" id="tpla:ElP_48330"/>
<sequence>MIDSPSGQPAAPDRGSARRIVLTTFGSLGDLHPYIAIALGLRARGHHVILATHESYRPKVEGLGLDFRPVRPDLPDWRAEPGLARRLMDPRRGTFRIIREVVLPGLRQSYDDTTAAADGADLLVAHPLTYRVRRRRGQSAGRTGRRG</sequence>
<dbReference type="GO" id="GO:0005975">
    <property type="term" value="P:carbohydrate metabolic process"/>
    <property type="evidence" value="ECO:0007669"/>
    <property type="project" value="InterPro"/>
</dbReference>
<keyword evidence="3" id="KW-1185">Reference proteome</keyword>
<dbReference type="RefSeq" id="WP_197446316.1">
    <property type="nucleotide sequence ID" value="NZ_CP036426.1"/>
</dbReference>
<keyword evidence="2" id="KW-0808">Transferase</keyword>
<gene>
    <name evidence="2" type="ORF">ElP_48330</name>
</gene>
<accession>A0A518H7T7</accession>